<keyword evidence="8" id="KW-0238">DNA-binding</keyword>
<feature type="repeat" description="WD" evidence="12">
    <location>
        <begin position="1130"/>
        <end position="1171"/>
    </location>
</feature>
<accession>A0AAJ0BNP5</accession>
<dbReference type="FunFam" id="3.90.530.10:FF:000003">
    <property type="entry name" value="Dna repair rad14 protein"/>
    <property type="match status" value="1"/>
</dbReference>
<comment type="subcellular location">
    <subcellularLocation>
        <location evidence="1">Nucleus</location>
    </subcellularLocation>
</comment>
<keyword evidence="4" id="KW-0227">DNA damage</keyword>
<evidence type="ECO:0000256" key="13">
    <source>
        <dbReference type="SAM" id="Coils"/>
    </source>
</evidence>
<feature type="compositionally biased region" description="Gly residues" evidence="14">
    <location>
        <begin position="1086"/>
        <end position="1097"/>
    </location>
</feature>
<feature type="region of interest" description="Disordered" evidence="14">
    <location>
        <begin position="731"/>
        <end position="775"/>
    </location>
</feature>
<feature type="repeat" description="WD" evidence="12">
    <location>
        <begin position="940"/>
        <end position="958"/>
    </location>
</feature>
<feature type="coiled-coil region" evidence="13">
    <location>
        <begin position="444"/>
        <end position="471"/>
    </location>
</feature>
<evidence type="ECO:0000313" key="18">
    <source>
        <dbReference type="Proteomes" id="UP001239445"/>
    </source>
</evidence>
<dbReference type="InterPro" id="IPR037129">
    <property type="entry name" value="XPA_sf"/>
</dbReference>
<evidence type="ECO:0000256" key="7">
    <source>
        <dbReference type="ARBA" id="ARBA00023054"/>
    </source>
</evidence>
<sequence>MPITPPPSPRPTAAQFPKSPPTPDVARRIEESRLRAKAIRDQREAERRLTSDAPQPRTTSGLVATDSIELAGPSGRKRPHSALSRDAIPATNRDARSTSKDGESGDLRPISRKFTKYVDYNFSAMTDTKGGFLSTEDDPWNKSMSVGVDDQRGRPDGEQKPAHMTAAEWERLQLIRSLQRNKAGPFEPGLSALADDKARKKCRDCGSIEIDFVWEEVFHCAVCNKCKEKFPEKYSLLTKTECREDYLITDPELKDPELLPHLSKPNPHKSHWHDMMLFLRYQVEEYAFKQKWGSAEALDAEFERREADKKRRKEAKFKEKLLDLKKKTRNDAFRKKAGGADGLDRVKFGDAIGGGGKHVHEWGRTVENADGMTVKTCLTLDALQPHIFLIATMGTNGGNGMGGPGHEMPGVGNSGTNQPPATEYTLQGVMRFLQTEWHRHERDRNAWEIEKQEMKSRIANLEGQARRADATQKALKKYVTILEKKVKDQATLLKAGKTGEAEPEQVKPDRAALLQEKLRSSMERPTGSPEGERIDSGATDDEAARNELKTFLDQCQAEFTYLMITPANPLPPRDSPPLPMIEDLREGEAYGQPPLEPSFQPMMRPQQNNARELLNAQTGASPNHHVPAAPGQGGFANKNVDIQSAPMVRTSNLEQAPSSYGNPMEWSAHLGTTNKAGEDVASKAKNQLRPLHNVDENADVSEGRELTEADGWDFSEGAFPEANTQIQAPQLATSRPDTDVFPAAESIPKSPNRAPVSHRRKSSNSMARRKSAEHELSLNSLNQRVESTNFKLKFGLRGHLDTVRTVIFSGGGSPGEPEICTAGDDGMIKRFHIPDRHPGHLGGANGSDLDVTADFTHRGHNGAVLTLASWSPSPNFSTGGRAQGDGWIFSGGQDATIRVWERGRVDPKATIEAHTDAVWALCVLPTNLGAIFGQATSYGTPDRILLVSGAADGSVKVWAPGPGRRGPGGRVRGNSTSSGSAFPSSPQPTTASNSPFHHTLVHTILRTNSKASPTCITPLSVNGETFVVSYSDAAIIVYDTRSGEEIGSMASLETYDGTVATGVNAVVATTVGLDQPHQGLNEEDTGSGGGPTGGGRSMAGSGVEGVIISGHEDRFVRFFDANSGQCTYNMLAHPASISSLSLSPDGRELVSAGHDASLRFWSLEKRSCTQEITSHRIMRGEGVCDVVWSQDGRWVVSGGGDGIVKVFAR</sequence>
<evidence type="ECO:0000256" key="2">
    <source>
        <dbReference type="ARBA" id="ARBA00005548"/>
    </source>
</evidence>
<dbReference type="InterPro" id="IPR000465">
    <property type="entry name" value="XPA/RAD14"/>
</dbReference>
<evidence type="ECO:0000259" key="15">
    <source>
        <dbReference type="Pfam" id="PF05181"/>
    </source>
</evidence>
<dbReference type="InterPro" id="IPR009061">
    <property type="entry name" value="DNA-bd_dom_put_sf"/>
</dbReference>
<dbReference type="CDD" id="cd21077">
    <property type="entry name" value="DBD_Rad14"/>
    <property type="match status" value="1"/>
</dbReference>
<dbReference type="GO" id="GO:0008270">
    <property type="term" value="F:zinc ion binding"/>
    <property type="evidence" value="ECO:0007669"/>
    <property type="project" value="UniProtKB-KW"/>
</dbReference>
<evidence type="ECO:0000256" key="6">
    <source>
        <dbReference type="ARBA" id="ARBA00022833"/>
    </source>
</evidence>
<keyword evidence="6" id="KW-0862">Zinc</keyword>
<keyword evidence="10" id="KW-0539">Nucleus</keyword>
<dbReference type="NCBIfam" id="TIGR00598">
    <property type="entry name" value="rad14"/>
    <property type="match status" value="1"/>
</dbReference>
<dbReference type="EMBL" id="MU839827">
    <property type="protein sequence ID" value="KAK1761521.1"/>
    <property type="molecule type" value="Genomic_DNA"/>
</dbReference>
<organism evidence="17 18">
    <name type="scientific">Echria macrotheca</name>
    <dbReference type="NCBI Taxonomy" id="438768"/>
    <lineage>
        <taxon>Eukaryota</taxon>
        <taxon>Fungi</taxon>
        <taxon>Dikarya</taxon>
        <taxon>Ascomycota</taxon>
        <taxon>Pezizomycotina</taxon>
        <taxon>Sordariomycetes</taxon>
        <taxon>Sordariomycetidae</taxon>
        <taxon>Sordariales</taxon>
        <taxon>Schizotheciaceae</taxon>
        <taxon>Echria</taxon>
    </lineage>
</organism>
<dbReference type="Pfam" id="PF00400">
    <property type="entry name" value="WD40"/>
    <property type="match status" value="4"/>
</dbReference>
<keyword evidence="5" id="KW-0863">Zinc-finger</keyword>
<dbReference type="SMART" id="SM00320">
    <property type="entry name" value="WD40"/>
    <property type="match status" value="7"/>
</dbReference>
<evidence type="ECO:0000256" key="1">
    <source>
        <dbReference type="ARBA" id="ARBA00004123"/>
    </source>
</evidence>
<gene>
    <name evidence="17" type="ORF">QBC47DRAFT_419863</name>
</gene>
<feature type="compositionally biased region" description="Basic residues" evidence="14">
    <location>
        <begin position="756"/>
        <end position="769"/>
    </location>
</feature>
<comment type="similarity">
    <text evidence="2">Belongs to the XPA family.</text>
</comment>
<feature type="domain" description="Striatin N-terminal" evidence="16">
    <location>
        <begin position="425"/>
        <end position="566"/>
    </location>
</feature>
<dbReference type="SUPFAM" id="SSF50978">
    <property type="entry name" value="WD40 repeat-like"/>
    <property type="match status" value="1"/>
</dbReference>
<keyword evidence="7 13" id="KW-0175">Coiled coil</keyword>
<evidence type="ECO:0000256" key="5">
    <source>
        <dbReference type="ARBA" id="ARBA00022771"/>
    </source>
</evidence>
<dbReference type="PANTHER" id="PTHR15653">
    <property type="entry name" value="STRIATIN"/>
    <property type="match status" value="1"/>
</dbReference>
<feature type="domain" description="XPA C-terminal" evidence="15">
    <location>
        <begin position="233"/>
        <end position="283"/>
    </location>
</feature>
<feature type="region of interest" description="Disordered" evidence="14">
    <location>
        <begin position="1"/>
        <end position="108"/>
    </location>
</feature>
<dbReference type="InterPro" id="IPR036322">
    <property type="entry name" value="WD40_repeat_dom_sf"/>
</dbReference>
<dbReference type="PANTHER" id="PTHR15653:SF0">
    <property type="entry name" value="CONNECTOR OF KINASE TO AP-1, ISOFORM E"/>
    <property type="match status" value="1"/>
</dbReference>
<evidence type="ECO:0000256" key="4">
    <source>
        <dbReference type="ARBA" id="ARBA00022763"/>
    </source>
</evidence>
<comment type="caution">
    <text evidence="17">The sequence shown here is derived from an EMBL/GenBank/DDBJ whole genome shotgun (WGS) entry which is preliminary data.</text>
</comment>
<name>A0AAJ0BNP5_9PEZI</name>
<feature type="region of interest" description="Disordered" evidence="14">
    <location>
        <begin position="956"/>
        <end position="995"/>
    </location>
</feature>
<dbReference type="Pfam" id="PF08232">
    <property type="entry name" value="Striatin"/>
    <property type="match status" value="1"/>
</dbReference>
<dbReference type="Gene3D" id="2.130.10.10">
    <property type="entry name" value="YVTN repeat-like/Quinoprotein amine dehydrogenase"/>
    <property type="match status" value="2"/>
</dbReference>
<feature type="compositionally biased region" description="Polar residues" evidence="14">
    <location>
        <begin position="52"/>
        <end position="62"/>
    </location>
</feature>
<feature type="compositionally biased region" description="Basic and acidic residues" evidence="14">
    <location>
        <begin position="93"/>
        <end position="106"/>
    </location>
</feature>
<dbReference type="PROSITE" id="PS50294">
    <property type="entry name" value="WD_REPEATS_REGION"/>
    <property type="match status" value="1"/>
</dbReference>
<keyword evidence="3" id="KW-0479">Metal-binding</keyword>
<feature type="region of interest" description="Disordered" evidence="14">
    <location>
        <begin position="1076"/>
        <end position="1101"/>
    </location>
</feature>
<evidence type="ECO:0000256" key="14">
    <source>
        <dbReference type="SAM" id="MobiDB-lite"/>
    </source>
</evidence>
<feature type="compositionally biased region" description="Basic and acidic residues" evidence="14">
    <location>
        <begin position="25"/>
        <end position="50"/>
    </location>
</feature>
<evidence type="ECO:0000256" key="12">
    <source>
        <dbReference type="PROSITE-ProRule" id="PRU00221"/>
    </source>
</evidence>
<dbReference type="InterPro" id="IPR015943">
    <property type="entry name" value="WD40/YVTN_repeat-like_dom_sf"/>
</dbReference>
<feature type="compositionally biased region" description="Low complexity" evidence="14">
    <location>
        <begin position="972"/>
        <end position="988"/>
    </location>
</feature>
<dbReference type="AlphaFoldDB" id="A0AAJ0BNP5"/>
<evidence type="ECO:0000259" key="16">
    <source>
        <dbReference type="Pfam" id="PF08232"/>
    </source>
</evidence>
<keyword evidence="12" id="KW-0853">WD repeat</keyword>
<dbReference type="InterPro" id="IPR022656">
    <property type="entry name" value="XPA_C"/>
</dbReference>
<evidence type="ECO:0000313" key="17">
    <source>
        <dbReference type="EMBL" id="KAK1761521.1"/>
    </source>
</evidence>
<dbReference type="Pfam" id="PF05181">
    <property type="entry name" value="XPA_C"/>
    <property type="match status" value="1"/>
</dbReference>
<dbReference type="Proteomes" id="UP001239445">
    <property type="component" value="Unassembled WGS sequence"/>
</dbReference>
<dbReference type="PROSITE" id="PS50082">
    <property type="entry name" value="WD_REPEATS_2"/>
    <property type="match status" value="2"/>
</dbReference>
<dbReference type="GO" id="GO:0005634">
    <property type="term" value="C:nucleus"/>
    <property type="evidence" value="ECO:0007669"/>
    <property type="project" value="UniProtKB-SubCell"/>
</dbReference>
<reference evidence="17" key="1">
    <citation type="submission" date="2023-06" db="EMBL/GenBank/DDBJ databases">
        <title>Genome-scale phylogeny and comparative genomics of the fungal order Sordariales.</title>
        <authorList>
            <consortium name="Lawrence Berkeley National Laboratory"/>
            <person name="Hensen N."/>
            <person name="Bonometti L."/>
            <person name="Westerberg I."/>
            <person name="Brannstrom I.O."/>
            <person name="Guillou S."/>
            <person name="Cros-Aarteil S."/>
            <person name="Calhoun S."/>
            <person name="Haridas S."/>
            <person name="Kuo A."/>
            <person name="Mondo S."/>
            <person name="Pangilinan J."/>
            <person name="Riley R."/>
            <person name="Labutti K."/>
            <person name="Andreopoulos B."/>
            <person name="Lipzen A."/>
            <person name="Chen C."/>
            <person name="Yanf M."/>
            <person name="Daum C."/>
            <person name="Ng V."/>
            <person name="Clum A."/>
            <person name="Steindorff A."/>
            <person name="Ohm R."/>
            <person name="Martin F."/>
            <person name="Silar P."/>
            <person name="Natvig D."/>
            <person name="Lalanne C."/>
            <person name="Gautier V."/>
            <person name="Ament-Velasquez S.L."/>
            <person name="Kruys A."/>
            <person name="Hutchinson M.I."/>
            <person name="Powell A.J."/>
            <person name="Barry K."/>
            <person name="Miller A.N."/>
            <person name="Grigoriev I.V."/>
            <person name="Debuchy R."/>
            <person name="Gladieux P."/>
            <person name="Thoren M.H."/>
            <person name="Johannesson H."/>
        </authorList>
    </citation>
    <scope>NUCLEOTIDE SEQUENCE</scope>
    <source>
        <strain evidence="17">PSN4</strain>
    </source>
</reference>
<dbReference type="Gene3D" id="3.90.530.10">
    <property type="entry name" value="XPA C-terminal domain"/>
    <property type="match status" value="1"/>
</dbReference>
<dbReference type="Gene3D" id="1.20.5.300">
    <property type="match status" value="1"/>
</dbReference>
<feature type="region of interest" description="Disordered" evidence="14">
    <location>
        <begin position="517"/>
        <end position="539"/>
    </location>
</feature>
<dbReference type="SUPFAM" id="SSF46955">
    <property type="entry name" value="Putative DNA-binding domain"/>
    <property type="match status" value="1"/>
</dbReference>
<evidence type="ECO:0000256" key="9">
    <source>
        <dbReference type="ARBA" id="ARBA00023204"/>
    </source>
</evidence>
<dbReference type="GO" id="GO:0006289">
    <property type="term" value="P:nucleotide-excision repair"/>
    <property type="evidence" value="ECO:0007669"/>
    <property type="project" value="InterPro"/>
</dbReference>
<dbReference type="GO" id="GO:0003684">
    <property type="term" value="F:damaged DNA binding"/>
    <property type="evidence" value="ECO:0007669"/>
    <property type="project" value="InterPro"/>
</dbReference>
<proteinExistence type="inferred from homology"/>
<dbReference type="InterPro" id="IPR013258">
    <property type="entry name" value="Striatin_N"/>
</dbReference>
<keyword evidence="18" id="KW-1185">Reference proteome</keyword>
<evidence type="ECO:0000256" key="3">
    <source>
        <dbReference type="ARBA" id="ARBA00022723"/>
    </source>
</evidence>
<evidence type="ECO:0000256" key="10">
    <source>
        <dbReference type="ARBA" id="ARBA00023242"/>
    </source>
</evidence>
<protein>
    <recommendedName>
        <fullName evidence="11">DNA repair protein RAD14</fullName>
    </recommendedName>
</protein>
<evidence type="ECO:0000256" key="8">
    <source>
        <dbReference type="ARBA" id="ARBA00023125"/>
    </source>
</evidence>
<dbReference type="InterPro" id="IPR001680">
    <property type="entry name" value="WD40_rpt"/>
</dbReference>
<feature type="compositionally biased region" description="Pro residues" evidence="14">
    <location>
        <begin position="1"/>
        <end position="10"/>
    </location>
</feature>
<keyword evidence="9" id="KW-0234">DNA repair</keyword>
<dbReference type="InterPro" id="IPR051488">
    <property type="entry name" value="WD_repeat_striatin"/>
</dbReference>
<evidence type="ECO:0000256" key="11">
    <source>
        <dbReference type="ARBA" id="ARBA00072989"/>
    </source>
</evidence>